<sequence>MIGCRQALLLWLMMMMISRTDALATSMSMKSRQPTSVNGNNINNNKPQPQEKVNGDNVAVNSLDAWVQLRSGIRPDQAEGVFSDVFFWTADGELYESPSGKMVARIEGVEASHAVRLHDNMVRIFSRKLVWFLDPDTYEIMDSYQGKPVKPIRYDAQVFDFEIMGKKKKTPVVEEPLLQPIQPYVVRSARVVPCMPITPRWGGCSDILMFQVPLFIDIDIPLPNGQTRRYQAWEFYDYYLDHSNANKKPPVLSWMRQGNTPPFCMEGNGVMHARGHRVSKFQDLPETTQEYVNENYPHFRGPPNDMEEVDRLLGEDEESS</sequence>
<evidence type="ECO:0000256" key="1">
    <source>
        <dbReference type="SAM" id="MobiDB-lite"/>
    </source>
</evidence>
<organism evidence="3 4">
    <name type="scientific">Seminavis robusta</name>
    <dbReference type="NCBI Taxonomy" id="568900"/>
    <lineage>
        <taxon>Eukaryota</taxon>
        <taxon>Sar</taxon>
        <taxon>Stramenopiles</taxon>
        <taxon>Ochrophyta</taxon>
        <taxon>Bacillariophyta</taxon>
        <taxon>Bacillariophyceae</taxon>
        <taxon>Bacillariophycidae</taxon>
        <taxon>Naviculales</taxon>
        <taxon>Naviculaceae</taxon>
        <taxon>Seminavis</taxon>
    </lineage>
</organism>
<dbReference type="Proteomes" id="UP001153069">
    <property type="component" value="Unassembled WGS sequence"/>
</dbReference>
<feature type="compositionally biased region" description="Polar residues" evidence="1">
    <location>
        <begin position="27"/>
        <end position="37"/>
    </location>
</feature>
<comment type="caution">
    <text evidence="3">The sequence shown here is derived from an EMBL/GenBank/DDBJ whole genome shotgun (WGS) entry which is preliminary data.</text>
</comment>
<feature type="signal peptide" evidence="2">
    <location>
        <begin position="1"/>
        <end position="22"/>
    </location>
</feature>
<protein>
    <recommendedName>
        <fullName evidence="5">DUF1838 domain-containing protein</fullName>
    </recommendedName>
</protein>
<dbReference type="Pfam" id="PF08894">
    <property type="entry name" value="DUF1838"/>
    <property type="match status" value="1"/>
</dbReference>
<gene>
    <name evidence="3" type="ORF">SEMRO_228_G092620.1</name>
</gene>
<keyword evidence="4" id="KW-1185">Reference proteome</keyword>
<reference evidence="3" key="1">
    <citation type="submission" date="2020-06" db="EMBL/GenBank/DDBJ databases">
        <authorList>
            <consortium name="Plant Systems Biology data submission"/>
        </authorList>
    </citation>
    <scope>NUCLEOTIDE SEQUENCE</scope>
    <source>
        <strain evidence="3">D6</strain>
    </source>
</reference>
<accession>A0A9N8DMM0</accession>
<evidence type="ECO:0000256" key="2">
    <source>
        <dbReference type="SAM" id="SignalP"/>
    </source>
</evidence>
<feature type="region of interest" description="Disordered" evidence="1">
    <location>
        <begin position="27"/>
        <end position="52"/>
    </location>
</feature>
<keyword evidence="2" id="KW-0732">Signal</keyword>
<dbReference type="AlphaFoldDB" id="A0A9N8DMM0"/>
<dbReference type="EMBL" id="CAICTM010000227">
    <property type="protein sequence ID" value="CAB9505344.1"/>
    <property type="molecule type" value="Genomic_DNA"/>
</dbReference>
<feature type="chain" id="PRO_5040365764" description="DUF1838 domain-containing protein" evidence="2">
    <location>
        <begin position="23"/>
        <end position="320"/>
    </location>
</feature>
<evidence type="ECO:0008006" key="5">
    <source>
        <dbReference type="Google" id="ProtNLM"/>
    </source>
</evidence>
<evidence type="ECO:0000313" key="4">
    <source>
        <dbReference type="Proteomes" id="UP001153069"/>
    </source>
</evidence>
<dbReference type="OrthoDB" id="43658at2759"/>
<name>A0A9N8DMM0_9STRA</name>
<feature type="region of interest" description="Disordered" evidence="1">
    <location>
        <begin position="296"/>
        <end position="320"/>
    </location>
</feature>
<evidence type="ECO:0000313" key="3">
    <source>
        <dbReference type="EMBL" id="CAB9505344.1"/>
    </source>
</evidence>
<dbReference type="InterPro" id="IPR014990">
    <property type="entry name" value="DUF1838"/>
</dbReference>
<proteinExistence type="predicted"/>